<dbReference type="Pfam" id="PF00270">
    <property type="entry name" value="DEAD"/>
    <property type="match status" value="1"/>
</dbReference>
<feature type="domain" description="HD Cas3-type" evidence="12">
    <location>
        <begin position="12"/>
        <end position="175"/>
    </location>
</feature>
<proteinExistence type="inferred from homology"/>
<evidence type="ECO:0000259" key="11">
    <source>
        <dbReference type="PROSITE" id="PS51192"/>
    </source>
</evidence>
<dbReference type="GO" id="GO:0004386">
    <property type="term" value="F:helicase activity"/>
    <property type="evidence" value="ECO:0007669"/>
    <property type="project" value="UniProtKB-KW"/>
</dbReference>
<dbReference type="NCBIfam" id="TIGR01587">
    <property type="entry name" value="cas3_core"/>
    <property type="match status" value="1"/>
</dbReference>
<evidence type="ECO:0000256" key="7">
    <source>
        <dbReference type="ARBA" id="ARBA00022806"/>
    </source>
</evidence>
<dbReference type="GO" id="GO:0004519">
    <property type="term" value="F:endonuclease activity"/>
    <property type="evidence" value="ECO:0007669"/>
    <property type="project" value="UniProtKB-KW"/>
</dbReference>
<dbReference type="GO" id="GO:0051607">
    <property type="term" value="P:defense response to virus"/>
    <property type="evidence" value="ECO:0007669"/>
    <property type="project" value="UniProtKB-KW"/>
</dbReference>
<keyword evidence="8" id="KW-0067">ATP-binding</keyword>
<evidence type="ECO:0000256" key="10">
    <source>
        <dbReference type="SAM" id="MobiDB-lite"/>
    </source>
</evidence>
<keyword evidence="13" id="KW-0255">Endonuclease</keyword>
<dbReference type="InterPro" id="IPR006474">
    <property type="entry name" value="Helicase_Cas3_CRISPR-ass_core"/>
</dbReference>
<dbReference type="GO" id="GO:0003676">
    <property type="term" value="F:nucleic acid binding"/>
    <property type="evidence" value="ECO:0007669"/>
    <property type="project" value="InterPro"/>
</dbReference>
<dbReference type="PROSITE" id="PS51192">
    <property type="entry name" value="HELICASE_ATP_BIND_1"/>
    <property type="match status" value="1"/>
</dbReference>
<dbReference type="NCBIfam" id="TIGR01596">
    <property type="entry name" value="cas3_HD"/>
    <property type="match status" value="1"/>
</dbReference>
<evidence type="ECO:0000313" key="14">
    <source>
        <dbReference type="Proteomes" id="UP000544872"/>
    </source>
</evidence>
<dbReference type="Gene3D" id="1.10.3210.30">
    <property type="match status" value="1"/>
</dbReference>
<dbReference type="InterPro" id="IPR014001">
    <property type="entry name" value="Helicase_ATP-bd"/>
</dbReference>
<sequence>MTDYFAHSTDGPEQTWERLTDHLRQTAERAGGWAAALDAVADGQTALAGWAWLAGWLHDAGKASAGFQKRLRGGPKVDHATAGAVLADGYGLIGRLLSYGIAGHHSGLPDGGALAARKAGWAGRAAFDAAAVALPPDGPLLPLSPDPLPGALATGMGRAMLTRMLFSWLVDADRLETERFCSPDRSARRGAERILTPDLPQRLQTALEALRQRAEETASPLAGVRADILAGARAAAPLAPGFFSLQVPTGGGKTLASMAFALDHAACHGLRRVISVIPYTSIIEQNAAVYAGIFGPEAVLEHHSGFRDHQAPKTDGSAEDEDSDKPRLAEDNWDAPVVVTTSVQFFESLFATRPETCRKLHNIIGSVIVLDEAQMLPASLLRPCLEALRVLVQHWRCTVVFCTATQPELEASDWVRAGLPPGSIRPIIADPHRLHRRLIRVTVQDRGALTDAALVAELTAVPQAACIVNRRAHAATLAGLLRETLPEAERDSVFHLSARMCPQHRRMVLAAARQRLAAGLPCRIVATPVIECGVDIDLPVVWRALAGLDSLAQAAGRCNRELRRASGQMFLFTPDPDHRQRPEEQRRLSATRAVLADHADDPFSPAAMAAYFRAYYNTSVLDQPEVMKGVADACKSRPVIAFETMAERFRMIEDGGALPVLVPFDPAGVALLDTLRQTETPPKRLLRQAQAYTVTLYASEIAALARAGRLETLHGRFRVLDAAAYDPGLGVVV</sequence>
<dbReference type="InterPro" id="IPR038257">
    <property type="entry name" value="CRISPR-assoc_Cas3_HD_sf"/>
</dbReference>
<keyword evidence="7 13" id="KW-0347">Helicase</keyword>
<dbReference type="InterPro" id="IPR027417">
    <property type="entry name" value="P-loop_NTPase"/>
</dbReference>
<organism evidence="13 14">
    <name type="scientific">Novispirillum itersonii</name>
    <name type="common">Aquaspirillum itersonii</name>
    <dbReference type="NCBI Taxonomy" id="189"/>
    <lineage>
        <taxon>Bacteria</taxon>
        <taxon>Pseudomonadati</taxon>
        <taxon>Pseudomonadota</taxon>
        <taxon>Alphaproteobacteria</taxon>
        <taxon>Rhodospirillales</taxon>
        <taxon>Novispirillaceae</taxon>
        <taxon>Novispirillum</taxon>
    </lineage>
</organism>
<evidence type="ECO:0000256" key="3">
    <source>
        <dbReference type="ARBA" id="ARBA00022722"/>
    </source>
</evidence>
<evidence type="ECO:0000256" key="9">
    <source>
        <dbReference type="ARBA" id="ARBA00023118"/>
    </source>
</evidence>
<accession>A0A7W9ZFV3</accession>
<dbReference type="SUPFAM" id="SSF109604">
    <property type="entry name" value="HD-domain/PDEase-like"/>
    <property type="match status" value="1"/>
</dbReference>
<dbReference type="GO" id="GO:0016787">
    <property type="term" value="F:hydrolase activity"/>
    <property type="evidence" value="ECO:0007669"/>
    <property type="project" value="UniProtKB-KW"/>
</dbReference>
<dbReference type="PROSITE" id="PS51643">
    <property type="entry name" value="HD_CAS3"/>
    <property type="match status" value="1"/>
</dbReference>
<evidence type="ECO:0000256" key="4">
    <source>
        <dbReference type="ARBA" id="ARBA00022723"/>
    </source>
</evidence>
<dbReference type="InterPro" id="IPR011545">
    <property type="entry name" value="DEAD/DEAH_box_helicase_dom"/>
</dbReference>
<dbReference type="InterPro" id="IPR054712">
    <property type="entry name" value="Cas3-like_dom"/>
</dbReference>
<comment type="similarity">
    <text evidence="2">In the central section; belongs to the CRISPR-associated helicase Cas3 family.</text>
</comment>
<dbReference type="CDD" id="cd09641">
    <property type="entry name" value="Cas3''_I"/>
    <property type="match status" value="1"/>
</dbReference>
<name>A0A7W9ZFV3_NOVIT</name>
<evidence type="ECO:0000256" key="6">
    <source>
        <dbReference type="ARBA" id="ARBA00022801"/>
    </source>
</evidence>
<protein>
    <submittedName>
        <fullName evidence="13">CRISPR-associated endonuclease/helicase Cas3</fullName>
        <ecNumber evidence="13">3.1.-.-</ecNumber>
        <ecNumber evidence="13">3.6.4.-</ecNumber>
    </submittedName>
</protein>
<feature type="region of interest" description="Disordered" evidence="10">
    <location>
        <begin position="307"/>
        <end position="329"/>
    </location>
</feature>
<dbReference type="AlphaFoldDB" id="A0A7W9ZFV3"/>
<dbReference type="Gene3D" id="3.40.50.300">
    <property type="entry name" value="P-loop containing nucleotide triphosphate hydrolases"/>
    <property type="match status" value="2"/>
</dbReference>
<dbReference type="Pfam" id="PF22590">
    <property type="entry name" value="Cas3-like_C_2"/>
    <property type="match status" value="1"/>
</dbReference>
<keyword evidence="9" id="KW-0051">Antiviral defense</keyword>
<evidence type="ECO:0000256" key="2">
    <source>
        <dbReference type="ARBA" id="ARBA00009046"/>
    </source>
</evidence>
<dbReference type="SMART" id="SM00487">
    <property type="entry name" value="DEXDc"/>
    <property type="match status" value="1"/>
</dbReference>
<evidence type="ECO:0000256" key="1">
    <source>
        <dbReference type="ARBA" id="ARBA00006847"/>
    </source>
</evidence>
<keyword evidence="14" id="KW-1185">Reference proteome</keyword>
<dbReference type="SUPFAM" id="SSF52540">
    <property type="entry name" value="P-loop containing nucleoside triphosphate hydrolases"/>
    <property type="match status" value="1"/>
</dbReference>
<dbReference type="GO" id="GO:0046872">
    <property type="term" value="F:metal ion binding"/>
    <property type="evidence" value="ECO:0007669"/>
    <property type="project" value="UniProtKB-KW"/>
</dbReference>
<evidence type="ECO:0000259" key="12">
    <source>
        <dbReference type="PROSITE" id="PS51643"/>
    </source>
</evidence>
<reference evidence="13 14" key="1">
    <citation type="submission" date="2020-08" db="EMBL/GenBank/DDBJ databases">
        <title>Genomic Encyclopedia of Type Strains, Phase IV (KMG-IV): sequencing the most valuable type-strain genomes for metagenomic binning, comparative biology and taxonomic classification.</title>
        <authorList>
            <person name="Goeker M."/>
        </authorList>
    </citation>
    <scope>NUCLEOTIDE SEQUENCE [LARGE SCALE GENOMIC DNA]</scope>
    <source>
        <strain evidence="13 14">DSM 11590</strain>
    </source>
</reference>
<keyword evidence="3" id="KW-0540">Nuclease</keyword>
<dbReference type="Proteomes" id="UP000544872">
    <property type="component" value="Unassembled WGS sequence"/>
</dbReference>
<dbReference type="CDD" id="cd17930">
    <property type="entry name" value="DEXHc_cas3"/>
    <property type="match status" value="1"/>
</dbReference>
<evidence type="ECO:0000256" key="5">
    <source>
        <dbReference type="ARBA" id="ARBA00022741"/>
    </source>
</evidence>
<keyword evidence="6 13" id="KW-0378">Hydrolase</keyword>
<comment type="similarity">
    <text evidence="1">In the N-terminal section; belongs to the CRISPR-associated nuclease Cas3-HD family.</text>
</comment>
<dbReference type="EC" id="3.1.-.-" evidence="13"/>
<dbReference type="GO" id="GO:0005524">
    <property type="term" value="F:ATP binding"/>
    <property type="evidence" value="ECO:0007669"/>
    <property type="project" value="UniProtKB-KW"/>
</dbReference>
<comment type="caution">
    <text evidence="13">The sequence shown here is derived from an EMBL/GenBank/DDBJ whole genome shotgun (WGS) entry which is preliminary data.</text>
</comment>
<dbReference type="EC" id="3.6.4.-" evidence="13"/>
<dbReference type="InterPro" id="IPR006483">
    <property type="entry name" value="CRISPR-assoc_Cas3_HD"/>
</dbReference>
<evidence type="ECO:0000313" key="13">
    <source>
        <dbReference type="EMBL" id="MBB6210328.1"/>
    </source>
</evidence>
<keyword evidence="5" id="KW-0547">Nucleotide-binding</keyword>
<dbReference type="RefSeq" id="WP_184263159.1">
    <property type="nucleotide sequence ID" value="NZ_JACIIX010000005.1"/>
</dbReference>
<gene>
    <name evidence="13" type="ORF">FHS48_001743</name>
</gene>
<keyword evidence="4" id="KW-0479">Metal-binding</keyword>
<dbReference type="EMBL" id="JACIIX010000005">
    <property type="protein sequence ID" value="MBB6210328.1"/>
    <property type="molecule type" value="Genomic_DNA"/>
</dbReference>
<evidence type="ECO:0000256" key="8">
    <source>
        <dbReference type="ARBA" id="ARBA00022840"/>
    </source>
</evidence>
<feature type="domain" description="Helicase ATP-binding" evidence="11">
    <location>
        <begin position="234"/>
        <end position="424"/>
    </location>
</feature>